<dbReference type="EMBL" id="JAGEOJ010000011">
    <property type="protein sequence ID" value="MBO2450936.1"/>
    <property type="molecule type" value="Genomic_DNA"/>
</dbReference>
<dbReference type="RefSeq" id="WP_208258807.1">
    <property type="nucleotide sequence ID" value="NZ_JAGEOJ010000011.1"/>
</dbReference>
<accession>A0A939T3C6</accession>
<dbReference type="Proteomes" id="UP000669179">
    <property type="component" value="Unassembled WGS sequence"/>
</dbReference>
<dbReference type="SUPFAM" id="SSF109854">
    <property type="entry name" value="DinB/YfiT-like putative metalloenzymes"/>
    <property type="match status" value="1"/>
</dbReference>
<comment type="caution">
    <text evidence="1">The sequence shown here is derived from an EMBL/GenBank/DDBJ whole genome shotgun (WGS) entry which is preliminary data.</text>
</comment>
<organism evidence="1 2">
    <name type="scientific">Actinomadura barringtoniae</name>
    <dbReference type="NCBI Taxonomy" id="1427535"/>
    <lineage>
        <taxon>Bacteria</taxon>
        <taxon>Bacillati</taxon>
        <taxon>Actinomycetota</taxon>
        <taxon>Actinomycetes</taxon>
        <taxon>Streptosporangiales</taxon>
        <taxon>Thermomonosporaceae</taxon>
        <taxon>Actinomadura</taxon>
    </lineage>
</organism>
<proteinExistence type="predicted"/>
<name>A0A939T3C6_9ACTN</name>
<gene>
    <name evidence="1" type="ORF">J4573_27830</name>
</gene>
<dbReference type="InterPro" id="IPR007061">
    <property type="entry name" value="MST-like"/>
</dbReference>
<evidence type="ECO:0000313" key="2">
    <source>
        <dbReference type="Proteomes" id="UP000669179"/>
    </source>
</evidence>
<dbReference type="AlphaFoldDB" id="A0A939T3C6"/>
<protein>
    <submittedName>
        <fullName evidence="1">DinB family protein</fullName>
    </submittedName>
</protein>
<dbReference type="InterPro" id="IPR034660">
    <property type="entry name" value="DinB/YfiT-like"/>
</dbReference>
<dbReference type="Gene3D" id="1.20.120.450">
    <property type="entry name" value="dinb family like domain"/>
    <property type="match status" value="1"/>
</dbReference>
<dbReference type="Pfam" id="PF04978">
    <property type="entry name" value="MST"/>
    <property type="match status" value="1"/>
</dbReference>
<reference evidence="1" key="1">
    <citation type="submission" date="2021-03" db="EMBL/GenBank/DDBJ databases">
        <authorList>
            <person name="Kanchanasin P."/>
            <person name="Saeng-In P."/>
            <person name="Phongsopitanun W."/>
            <person name="Yuki M."/>
            <person name="Kudo T."/>
            <person name="Ohkuma M."/>
            <person name="Tanasupawat S."/>
        </authorList>
    </citation>
    <scope>NUCLEOTIDE SEQUENCE</scope>
    <source>
        <strain evidence="1">GKU 128</strain>
    </source>
</reference>
<keyword evidence="2" id="KW-1185">Reference proteome</keyword>
<sequence>MTENLTGERADLLENLRTRREFLRGTVRGVSDEDAARRTTVSELCLGGLIKHVASTEKGWVDFIVDGPSTTPDYSDPKVQEEYAKGFRMQPGETVEGILAEYEKVAARTDELVATLPDLNAGHTVPAAPWKAEHFWTARATLLHIITETAHHCGHADIIREALDGAKTMG</sequence>
<evidence type="ECO:0000313" key="1">
    <source>
        <dbReference type="EMBL" id="MBO2450936.1"/>
    </source>
</evidence>